<dbReference type="InterPro" id="IPR008333">
    <property type="entry name" value="Cbr1-like_FAD-bd_dom"/>
</dbReference>
<feature type="domain" description="FAD-binding FR-type" evidence="6">
    <location>
        <begin position="128"/>
        <end position="234"/>
    </location>
</feature>
<comment type="cofactor">
    <cofactor evidence="1">
        <name>FAD</name>
        <dbReference type="ChEBI" id="CHEBI:57692"/>
    </cofactor>
</comment>
<keyword evidence="3" id="KW-0411">Iron-sulfur</keyword>
<dbReference type="RefSeq" id="WP_243742316.1">
    <property type="nucleotide sequence ID" value="NZ_SNYN01000001.1"/>
</dbReference>
<evidence type="ECO:0000256" key="3">
    <source>
        <dbReference type="ARBA" id="ARBA00023014"/>
    </source>
</evidence>
<dbReference type="SUPFAM" id="SSF63380">
    <property type="entry name" value="Riboflavin synthase domain-like"/>
    <property type="match status" value="1"/>
</dbReference>
<accession>A0A4R6V839</accession>
<dbReference type="Gene3D" id="2.40.30.10">
    <property type="entry name" value="Translation factors"/>
    <property type="match status" value="1"/>
</dbReference>
<dbReference type="PANTHER" id="PTHR47354:SF5">
    <property type="entry name" value="PROTEIN RFBI"/>
    <property type="match status" value="1"/>
</dbReference>
<feature type="compositionally biased region" description="Pro residues" evidence="4">
    <location>
        <begin position="1"/>
        <end position="16"/>
    </location>
</feature>
<keyword evidence="2" id="KW-0479">Metal-binding</keyword>
<dbReference type="InterPro" id="IPR039261">
    <property type="entry name" value="FNR_nucleotide-bd"/>
</dbReference>
<evidence type="ECO:0000313" key="7">
    <source>
        <dbReference type="EMBL" id="TDQ55442.1"/>
    </source>
</evidence>
<feature type="region of interest" description="Disordered" evidence="4">
    <location>
        <begin position="1"/>
        <end position="30"/>
    </location>
</feature>
<dbReference type="PROSITE" id="PS51384">
    <property type="entry name" value="FAD_FR"/>
    <property type="match status" value="1"/>
</dbReference>
<evidence type="ECO:0000259" key="5">
    <source>
        <dbReference type="PROSITE" id="PS51085"/>
    </source>
</evidence>
<dbReference type="SUPFAM" id="SSF54292">
    <property type="entry name" value="2Fe-2S ferredoxin-like"/>
    <property type="match status" value="1"/>
</dbReference>
<proteinExistence type="predicted"/>
<dbReference type="PANTHER" id="PTHR47354">
    <property type="entry name" value="NADH OXIDOREDUCTASE HCR"/>
    <property type="match status" value="1"/>
</dbReference>
<evidence type="ECO:0000256" key="2">
    <source>
        <dbReference type="ARBA" id="ARBA00022714"/>
    </source>
</evidence>
<evidence type="ECO:0000259" key="6">
    <source>
        <dbReference type="PROSITE" id="PS51384"/>
    </source>
</evidence>
<dbReference type="Pfam" id="PF00970">
    <property type="entry name" value="FAD_binding_6"/>
    <property type="match status" value="1"/>
</dbReference>
<evidence type="ECO:0000313" key="8">
    <source>
        <dbReference type="Proteomes" id="UP000295281"/>
    </source>
</evidence>
<dbReference type="PRINTS" id="PR00410">
    <property type="entry name" value="PHEHYDRXLASE"/>
</dbReference>
<dbReference type="InterPro" id="IPR006058">
    <property type="entry name" value="2Fe2S_fd_BS"/>
</dbReference>
<feature type="domain" description="2Fe-2S ferredoxin-type" evidence="5">
    <location>
        <begin position="26"/>
        <end position="120"/>
    </location>
</feature>
<keyword evidence="2" id="KW-0001">2Fe-2S</keyword>
<dbReference type="Pfam" id="PF00175">
    <property type="entry name" value="NAD_binding_1"/>
    <property type="match status" value="1"/>
</dbReference>
<dbReference type="EMBL" id="SNYN01000001">
    <property type="protein sequence ID" value="TDQ55442.1"/>
    <property type="molecule type" value="Genomic_DNA"/>
</dbReference>
<evidence type="ECO:0000256" key="1">
    <source>
        <dbReference type="ARBA" id="ARBA00001974"/>
    </source>
</evidence>
<evidence type="ECO:0000256" key="4">
    <source>
        <dbReference type="SAM" id="MobiDB-lite"/>
    </source>
</evidence>
<dbReference type="Gene3D" id="3.10.20.30">
    <property type="match status" value="1"/>
</dbReference>
<dbReference type="CDD" id="cd00207">
    <property type="entry name" value="fer2"/>
    <property type="match status" value="1"/>
</dbReference>
<dbReference type="InterPro" id="IPR036010">
    <property type="entry name" value="2Fe-2S_ferredoxin-like_sf"/>
</dbReference>
<protein>
    <submittedName>
        <fullName evidence="7">NAD(P)H-flavin reductase</fullName>
    </submittedName>
</protein>
<dbReference type="InterPro" id="IPR001433">
    <property type="entry name" value="OxRdtase_FAD/NAD-bd"/>
</dbReference>
<comment type="caution">
    <text evidence="7">The sequence shown here is derived from an EMBL/GenBank/DDBJ whole genome shotgun (WGS) entry which is preliminary data.</text>
</comment>
<dbReference type="InterPro" id="IPR017938">
    <property type="entry name" value="Riboflavin_synthase-like_b-brl"/>
</dbReference>
<name>A0A4R6V839_9ACTN</name>
<dbReference type="InterPro" id="IPR050415">
    <property type="entry name" value="MRET"/>
</dbReference>
<dbReference type="InterPro" id="IPR012675">
    <property type="entry name" value="Beta-grasp_dom_sf"/>
</dbReference>
<dbReference type="GO" id="GO:0051537">
    <property type="term" value="F:2 iron, 2 sulfur cluster binding"/>
    <property type="evidence" value="ECO:0007669"/>
    <property type="project" value="UniProtKB-KW"/>
</dbReference>
<gene>
    <name evidence="7" type="ORF">EV190_101769</name>
</gene>
<dbReference type="InterPro" id="IPR017927">
    <property type="entry name" value="FAD-bd_FR_type"/>
</dbReference>
<sequence>MTVTPPAGPESPPVPPGAEGDSGGRHPVTLSTTDGEALEFCCGSGQSVLEAAAEAGVTLPASCRQGTCGSCHATATSGEYRLGAHSPQALPPDERRDRGGVLLCRTFPRGPLTATLPYDGSRVLRGAIPVREGVITALEEVAEETVRLEVRLEPDPEEGPGCQFEPGQFVELQPPGEEDVKRAYSLANTGNWDGLMEFFIRLRPGGRFSGHLRERARPGDPLVVRGPQGAFGLSETGLRPRWLVAGGTGLAPMLAMARHMVEWQEPHPVRLVLGVNGEADVFGLPELRALAAEAAPVSGVPGLPGFEYDVCVWRPGAGWRGPVGTPADLVRAGLETEAARPDVYVCGPPPLIDSVVEAAVEGGVPEGNVFRERFLPT</sequence>
<dbReference type="SUPFAM" id="SSF52343">
    <property type="entry name" value="Ferredoxin reductase-like, C-terminal NADP-linked domain"/>
    <property type="match status" value="1"/>
</dbReference>
<organism evidence="7 8">
    <name type="scientific">Actinorugispora endophytica</name>
    <dbReference type="NCBI Taxonomy" id="1605990"/>
    <lineage>
        <taxon>Bacteria</taxon>
        <taxon>Bacillati</taxon>
        <taxon>Actinomycetota</taxon>
        <taxon>Actinomycetes</taxon>
        <taxon>Streptosporangiales</taxon>
        <taxon>Nocardiopsidaceae</taxon>
        <taxon>Actinorugispora</taxon>
    </lineage>
</organism>
<dbReference type="Pfam" id="PF00111">
    <property type="entry name" value="Fer2"/>
    <property type="match status" value="1"/>
</dbReference>
<dbReference type="PROSITE" id="PS00197">
    <property type="entry name" value="2FE2S_FER_1"/>
    <property type="match status" value="1"/>
</dbReference>
<dbReference type="Gene3D" id="3.40.50.80">
    <property type="entry name" value="Nucleotide-binding domain of ferredoxin-NADP reductase (FNR) module"/>
    <property type="match status" value="1"/>
</dbReference>
<reference evidence="7 8" key="1">
    <citation type="submission" date="2019-03" db="EMBL/GenBank/DDBJ databases">
        <title>Genomic Encyclopedia of Type Strains, Phase IV (KMG-IV): sequencing the most valuable type-strain genomes for metagenomic binning, comparative biology and taxonomic classification.</title>
        <authorList>
            <person name="Goeker M."/>
        </authorList>
    </citation>
    <scope>NUCLEOTIDE SEQUENCE [LARGE SCALE GENOMIC DNA]</scope>
    <source>
        <strain evidence="7 8">DSM 46770</strain>
    </source>
</reference>
<dbReference type="InterPro" id="IPR001041">
    <property type="entry name" value="2Fe-2S_ferredoxin-type"/>
</dbReference>
<keyword evidence="2" id="KW-0408">Iron</keyword>
<dbReference type="Proteomes" id="UP000295281">
    <property type="component" value="Unassembled WGS sequence"/>
</dbReference>
<dbReference type="AlphaFoldDB" id="A0A4R6V839"/>
<dbReference type="GO" id="GO:0016491">
    <property type="term" value="F:oxidoreductase activity"/>
    <property type="evidence" value="ECO:0007669"/>
    <property type="project" value="InterPro"/>
</dbReference>
<dbReference type="PROSITE" id="PS51085">
    <property type="entry name" value="2FE2S_FER_2"/>
    <property type="match status" value="1"/>
</dbReference>
<keyword evidence="8" id="KW-1185">Reference proteome</keyword>